<feature type="transmembrane region" description="Helical" evidence="1">
    <location>
        <begin position="235"/>
        <end position="258"/>
    </location>
</feature>
<evidence type="ECO:0000313" key="2">
    <source>
        <dbReference type="EMBL" id="OQS03155.1"/>
    </source>
</evidence>
<dbReference type="Pfam" id="PF06966">
    <property type="entry name" value="DUF1295"/>
    <property type="match status" value="1"/>
</dbReference>
<dbReference type="Proteomes" id="UP000243217">
    <property type="component" value="Unassembled WGS sequence"/>
</dbReference>
<feature type="transmembrane region" description="Helical" evidence="1">
    <location>
        <begin position="127"/>
        <end position="147"/>
    </location>
</feature>
<accession>A0A1V9ZYR3</accession>
<dbReference type="InterPro" id="IPR010721">
    <property type="entry name" value="UstE-like"/>
</dbReference>
<keyword evidence="1" id="KW-0472">Membrane</keyword>
<evidence type="ECO:0000313" key="3">
    <source>
        <dbReference type="Proteomes" id="UP000243217"/>
    </source>
</evidence>
<feature type="transmembrane region" description="Helical" evidence="1">
    <location>
        <begin position="159"/>
        <end position="180"/>
    </location>
</feature>
<proteinExistence type="predicted"/>
<dbReference type="PANTHER" id="PTHR32251:SF17">
    <property type="entry name" value="STEROID 5-ALPHA REDUCTASE C-TERMINAL DOMAIN-CONTAINING PROTEIN"/>
    <property type="match status" value="1"/>
</dbReference>
<feature type="transmembrane region" description="Helical" evidence="1">
    <location>
        <begin position="211"/>
        <end position="229"/>
    </location>
</feature>
<dbReference type="AlphaFoldDB" id="A0A1V9ZYR3"/>
<reference evidence="2 3" key="1">
    <citation type="journal article" date="2014" name="Genome Biol. Evol.">
        <title>The secreted proteins of Achlya hypogyna and Thraustotheca clavata identify the ancestral oomycete secretome and reveal gene acquisitions by horizontal gene transfer.</title>
        <authorList>
            <person name="Misner I."/>
            <person name="Blouin N."/>
            <person name="Leonard G."/>
            <person name="Richards T.A."/>
            <person name="Lane C.E."/>
        </authorList>
    </citation>
    <scope>NUCLEOTIDE SEQUENCE [LARGE SCALE GENOMIC DNA]</scope>
    <source>
        <strain evidence="2 3">ATCC 34112</strain>
    </source>
</reference>
<comment type="caution">
    <text evidence="2">The sequence shown here is derived from an EMBL/GenBank/DDBJ whole genome shotgun (WGS) entry which is preliminary data.</text>
</comment>
<dbReference type="GO" id="GO:0016020">
    <property type="term" value="C:membrane"/>
    <property type="evidence" value="ECO:0007669"/>
    <property type="project" value="TreeGrafter"/>
</dbReference>
<dbReference type="PROSITE" id="PS50244">
    <property type="entry name" value="S5A_REDUCTASE"/>
    <property type="match status" value="1"/>
</dbReference>
<feature type="transmembrane region" description="Helical" evidence="1">
    <location>
        <begin position="29"/>
        <end position="46"/>
    </location>
</feature>
<protein>
    <submittedName>
        <fullName evidence="2">Uncharacterized protein</fullName>
    </submittedName>
</protein>
<dbReference type="Gene3D" id="1.20.120.1630">
    <property type="match status" value="1"/>
</dbReference>
<keyword evidence="1" id="KW-0812">Transmembrane</keyword>
<keyword evidence="1" id="KW-1133">Transmembrane helix</keyword>
<feature type="transmembrane region" description="Helical" evidence="1">
    <location>
        <begin position="84"/>
        <end position="106"/>
    </location>
</feature>
<dbReference type="EMBL" id="JNBS01000979">
    <property type="protein sequence ID" value="OQS03155.1"/>
    <property type="molecule type" value="Genomic_DNA"/>
</dbReference>
<dbReference type="PANTHER" id="PTHR32251">
    <property type="entry name" value="3-OXO-5-ALPHA-STEROID 4-DEHYDROGENASE"/>
    <property type="match status" value="1"/>
</dbReference>
<feature type="transmembrane region" description="Helical" evidence="1">
    <location>
        <begin position="53"/>
        <end position="72"/>
    </location>
</feature>
<organism evidence="2 3">
    <name type="scientific">Thraustotheca clavata</name>
    <dbReference type="NCBI Taxonomy" id="74557"/>
    <lineage>
        <taxon>Eukaryota</taxon>
        <taxon>Sar</taxon>
        <taxon>Stramenopiles</taxon>
        <taxon>Oomycota</taxon>
        <taxon>Saprolegniomycetes</taxon>
        <taxon>Saprolegniales</taxon>
        <taxon>Achlyaceae</taxon>
        <taxon>Thraustotheca</taxon>
    </lineage>
</organism>
<evidence type="ECO:0000256" key="1">
    <source>
        <dbReference type="SAM" id="Phobius"/>
    </source>
</evidence>
<keyword evidence="3" id="KW-1185">Reference proteome</keyword>
<name>A0A1V9ZYR3_9STRA</name>
<dbReference type="OrthoDB" id="201504at2759"/>
<gene>
    <name evidence="2" type="ORF">THRCLA_04539</name>
</gene>
<sequence length="300" mass="33509">MSLVRQSAGLVLSVGIASAIAFPMHLELYAAVAFGVNWLVALLYGIPKQSERFYDLTGSLTFITVSILAAVVHEKKTLDINLLLRSFVASGLVIVWALRLGSFLFWRIKKSGVDDRFDEIKVLPLRFLSAWTLQGLWVFVMLLPVTLLHTTSKIPAGVVTWTDIIGLGAWVIGFALEVIADTQKTAFRAKYTDHSQFISTELWRYSRHPNYFGEILLWIGMMIFSAGQLATTSEILVSILSPLLLTLLLTKVSGIPLLEKKADDKWGNSKDYQEYKNSTSVLIPWFPSARNVSEKTPLKS</sequence>